<dbReference type="PROSITE" id="PS01047">
    <property type="entry name" value="HMA_1"/>
    <property type="match status" value="1"/>
</dbReference>
<comment type="caution">
    <text evidence="3">The sequence shown here is derived from an EMBL/GenBank/DDBJ whole genome shotgun (WGS) entry which is preliminary data.</text>
</comment>
<evidence type="ECO:0000256" key="1">
    <source>
        <dbReference type="ARBA" id="ARBA00022723"/>
    </source>
</evidence>
<dbReference type="EMBL" id="BLYI01000038">
    <property type="protein sequence ID" value="GFO85400.1"/>
    <property type="molecule type" value="Genomic_DNA"/>
</dbReference>
<dbReference type="CDD" id="cd00371">
    <property type="entry name" value="HMA"/>
    <property type="match status" value="1"/>
</dbReference>
<dbReference type="SUPFAM" id="SSF55008">
    <property type="entry name" value="HMA, heavy metal-associated domain"/>
    <property type="match status" value="1"/>
</dbReference>
<dbReference type="Pfam" id="PF00403">
    <property type="entry name" value="HMA"/>
    <property type="match status" value="1"/>
</dbReference>
<dbReference type="AlphaFoldDB" id="A0A916Q9Z0"/>
<organism evidence="3 4">
    <name type="scientific">Anaerostipes butyraticus</name>
    <dbReference type="NCBI Taxonomy" id="645466"/>
    <lineage>
        <taxon>Bacteria</taxon>
        <taxon>Bacillati</taxon>
        <taxon>Bacillota</taxon>
        <taxon>Clostridia</taxon>
        <taxon>Lachnospirales</taxon>
        <taxon>Lachnospiraceae</taxon>
        <taxon>Anaerostipes</taxon>
    </lineage>
</organism>
<dbReference type="Gene3D" id="3.30.70.100">
    <property type="match status" value="1"/>
</dbReference>
<evidence type="ECO:0000313" key="3">
    <source>
        <dbReference type="EMBL" id="GFO85400.1"/>
    </source>
</evidence>
<protein>
    <recommendedName>
        <fullName evidence="2">HMA domain-containing protein</fullName>
    </recommendedName>
</protein>
<dbReference type="GO" id="GO:0006825">
    <property type="term" value="P:copper ion transport"/>
    <property type="evidence" value="ECO:0007669"/>
    <property type="project" value="InterPro"/>
</dbReference>
<dbReference type="FunFam" id="3.30.70.100:FF:000001">
    <property type="entry name" value="ATPase copper transporting beta"/>
    <property type="match status" value="1"/>
</dbReference>
<reference evidence="3" key="1">
    <citation type="submission" date="2020-06" db="EMBL/GenBank/DDBJ databases">
        <title>Characterization of fructooligosaccharide metabolism and fructooligosaccharide-degrading enzymes in human commensal butyrate producers.</title>
        <authorList>
            <person name="Tanno H."/>
            <person name="Fujii T."/>
            <person name="Hirano K."/>
            <person name="Maeno S."/>
            <person name="Tonozuka T."/>
            <person name="Sakamoto M."/>
            <person name="Ohkuma M."/>
            <person name="Tochio T."/>
            <person name="Endo A."/>
        </authorList>
    </citation>
    <scope>NUCLEOTIDE SEQUENCE</scope>
    <source>
        <strain evidence="3">JCM 17466</strain>
    </source>
</reference>
<keyword evidence="1" id="KW-0479">Metal-binding</keyword>
<dbReference type="GO" id="GO:0005507">
    <property type="term" value="F:copper ion binding"/>
    <property type="evidence" value="ECO:0007669"/>
    <property type="project" value="InterPro"/>
</dbReference>
<accession>A0A916Q9Z0</accession>
<dbReference type="PROSITE" id="PS50846">
    <property type="entry name" value="HMA_2"/>
    <property type="match status" value="1"/>
</dbReference>
<evidence type="ECO:0000313" key="4">
    <source>
        <dbReference type="Proteomes" id="UP000613208"/>
    </source>
</evidence>
<gene>
    <name evidence="3" type="ORF">ANBU17_17470</name>
</gene>
<dbReference type="InterPro" id="IPR017969">
    <property type="entry name" value="Heavy-metal-associated_CS"/>
</dbReference>
<dbReference type="RefSeq" id="WP_201311109.1">
    <property type="nucleotide sequence ID" value="NZ_BLYI01000038.1"/>
</dbReference>
<feature type="domain" description="HMA" evidence="2">
    <location>
        <begin position="54"/>
        <end position="118"/>
    </location>
</feature>
<sequence length="121" mass="12967">MADTIIVILIVLLMILAAKQAAKHFRGEGSCCGGGSGASKVTIREKKLDGPIIGKKTIAIEGMHCEHCAQNVTEAINKIQGVSAKVFLKEKKAVVSYENEVKDETLKRAVEGAGYKVRSII</sequence>
<dbReference type="InterPro" id="IPR036163">
    <property type="entry name" value="HMA_dom_sf"/>
</dbReference>
<evidence type="ECO:0000259" key="2">
    <source>
        <dbReference type="PROSITE" id="PS50846"/>
    </source>
</evidence>
<keyword evidence="4" id="KW-1185">Reference proteome</keyword>
<name>A0A916Q9Z0_9FIRM</name>
<dbReference type="PRINTS" id="PR00944">
    <property type="entry name" value="CUEXPORT"/>
</dbReference>
<proteinExistence type="predicted"/>
<dbReference type="InterPro" id="IPR006121">
    <property type="entry name" value="HMA_dom"/>
</dbReference>
<dbReference type="Proteomes" id="UP000613208">
    <property type="component" value="Unassembled WGS sequence"/>
</dbReference>
<dbReference type="InterPro" id="IPR000428">
    <property type="entry name" value="Cu-bd"/>
</dbReference>